<keyword evidence="1" id="KW-0812">Transmembrane</keyword>
<dbReference type="InterPro" id="IPR002823">
    <property type="entry name" value="DUF112_TM"/>
</dbReference>
<feature type="domain" description="DUF1468" evidence="3">
    <location>
        <begin position="520"/>
        <end position="679"/>
    </location>
</feature>
<dbReference type="Pfam" id="PF01970">
    <property type="entry name" value="TctA"/>
    <property type="match status" value="1"/>
</dbReference>
<feature type="transmembrane region" description="Helical" evidence="1">
    <location>
        <begin position="619"/>
        <end position="637"/>
    </location>
</feature>
<comment type="caution">
    <text evidence="4">The sequence shown here is derived from an EMBL/GenBank/DDBJ whole genome shotgun (WGS) entry which is preliminary data.</text>
</comment>
<feature type="transmembrane region" description="Helical" evidence="1">
    <location>
        <begin position="148"/>
        <end position="165"/>
    </location>
</feature>
<evidence type="ECO:0000313" key="5">
    <source>
        <dbReference type="Proteomes" id="UP001315686"/>
    </source>
</evidence>
<feature type="domain" description="DUF112" evidence="2">
    <location>
        <begin position="24"/>
        <end position="439"/>
    </location>
</feature>
<feature type="transmembrane region" description="Helical" evidence="1">
    <location>
        <begin position="61"/>
        <end position="81"/>
    </location>
</feature>
<dbReference type="RefSeq" id="WP_327795673.1">
    <property type="nucleotide sequence ID" value="NZ_JADQAZ010000004.1"/>
</dbReference>
<gene>
    <name evidence="4" type="ORF">IV417_18770</name>
</gene>
<dbReference type="PANTHER" id="PTHR35342:SF5">
    <property type="entry name" value="TRICARBOXYLIC TRANSPORT PROTEIN"/>
    <property type="match status" value="1"/>
</dbReference>
<protein>
    <submittedName>
        <fullName evidence="4">Tripartite tricarboxylate transporter permease</fullName>
    </submittedName>
</protein>
<dbReference type="InterPro" id="IPR009936">
    <property type="entry name" value="DUF1468"/>
</dbReference>
<dbReference type="EMBL" id="JADQAZ010000004">
    <property type="protein sequence ID" value="MBT0959439.1"/>
    <property type="molecule type" value="Genomic_DNA"/>
</dbReference>
<sequence length="679" mass="71323">MIDSLLSLFGAVVDIAFSIRIIDVMWATLLGICVGALPGLTATLGVALMTTLTFDLEPERAILILISMYIGAIYGGSRSAILLNIPGTPANAATSLDGYALARAGKAGPAMAVATLGSFWGSLVGMVALALIAPTLAEFALGFGAYEFFWLAVFGVLVSGQLTALDDPIKGWIAGFLGLLVAMVGQEGIHAVPRFSYGSGDLAGGIGLLPAMVGAFGFAEILSVMRQANYEVVANKVGRVLSGIGDGLRYWRTAIRSGIIGTFMGLIPGVGEDMGSWASYAAARARSKEREKFGKGSTEGLLAAETGNNAAVPGALIPVLTLGVPGSAPAAVLLAAMVIHGVRPGPLIMIEAPDFVFSVVGMVFMATLAMAVFGLLLTRPLLQVLRVRREVLMPIIFVLCTVGAFAIASRMFDVYVMLFFGIAGFILRELKFPMAPLILGIVLGDILDKNLRRGLVLSDGELTPFLTRPISAVLWVTALGFILLSMPAVRRWIGGLWGRGEAAVQTAPTSPAKASAPDSIAALVLFAFAALALIESLRMEGLSHLDINPFTAPGVVPAMVSFALLLCTAAFLLRNLRRGGFAGIGRETFRIDWADGAVRRVALTLGLTLTFALGMIGHLPFAIAASLFVFAFLVLLDRRTLPGLGDIQARPLIFAAVLSLVVGFGVQALFSEVFLVRLP</sequence>
<organism evidence="4 5">
    <name type="scientific">Harenicola maris</name>
    <dbReference type="NCBI Taxonomy" id="2841044"/>
    <lineage>
        <taxon>Bacteria</taxon>
        <taxon>Pseudomonadati</taxon>
        <taxon>Pseudomonadota</taxon>
        <taxon>Alphaproteobacteria</taxon>
        <taxon>Rhodobacterales</taxon>
        <taxon>Paracoccaceae</taxon>
        <taxon>Harenicola</taxon>
    </lineage>
</organism>
<keyword evidence="5" id="KW-1185">Reference proteome</keyword>
<dbReference type="PANTHER" id="PTHR35342">
    <property type="entry name" value="TRICARBOXYLIC TRANSPORT PROTEIN"/>
    <property type="match status" value="1"/>
</dbReference>
<dbReference type="Proteomes" id="UP001315686">
    <property type="component" value="Unassembled WGS sequence"/>
</dbReference>
<feature type="transmembrane region" description="Helical" evidence="1">
    <location>
        <begin position="514"/>
        <end position="534"/>
    </location>
</feature>
<feature type="transmembrane region" description="Helical" evidence="1">
    <location>
        <begin position="472"/>
        <end position="493"/>
    </location>
</feature>
<feature type="transmembrane region" description="Helical" evidence="1">
    <location>
        <begin position="554"/>
        <end position="576"/>
    </location>
</feature>
<feature type="transmembrane region" description="Helical" evidence="1">
    <location>
        <begin position="28"/>
        <end position="49"/>
    </location>
</feature>
<feature type="transmembrane region" description="Helical" evidence="1">
    <location>
        <begin position="391"/>
        <end position="408"/>
    </location>
</feature>
<name>A0AAP2CSB5_9RHOB</name>
<evidence type="ECO:0000259" key="3">
    <source>
        <dbReference type="Pfam" id="PF07331"/>
    </source>
</evidence>
<keyword evidence="1" id="KW-1133">Transmembrane helix</keyword>
<evidence type="ECO:0000313" key="4">
    <source>
        <dbReference type="EMBL" id="MBT0959439.1"/>
    </source>
</evidence>
<evidence type="ECO:0000256" key="1">
    <source>
        <dbReference type="SAM" id="Phobius"/>
    </source>
</evidence>
<accession>A0AAP2CSB5</accession>
<feature type="transmembrane region" description="Helical" evidence="1">
    <location>
        <begin position="415"/>
        <end position="443"/>
    </location>
</feature>
<feature type="transmembrane region" description="Helical" evidence="1">
    <location>
        <begin position="119"/>
        <end position="141"/>
    </location>
</feature>
<feature type="transmembrane region" description="Helical" evidence="1">
    <location>
        <begin position="202"/>
        <end position="225"/>
    </location>
</feature>
<feature type="transmembrane region" description="Helical" evidence="1">
    <location>
        <begin position="354"/>
        <end position="376"/>
    </location>
</feature>
<dbReference type="Pfam" id="PF07331">
    <property type="entry name" value="TctB"/>
    <property type="match status" value="1"/>
</dbReference>
<evidence type="ECO:0000259" key="2">
    <source>
        <dbReference type="Pfam" id="PF01970"/>
    </source>
</evidence>
<reference evidence="4 5" key="1">
    <citation type="journal article" date="2021" name="Arch. Microbiol.">
        <title>Harenicola maris gen. nov., sp. nov. isolated from the Sea of Japan shallow sediments.</title>
        <authorList>
            <person name="Romanenko L.A."/>
            <person name="Kurilenko V.V."/>
            <person name="Chernysheva N.Y."/>
            <person name="Tekutyeva L.A."/>
            <person name="Velansky P.V."/>
            <person name="Svetashev V.I."/>
            <person name="Isaeva M.P."/>
        </authorList>
    </citation>
    <scope>NUCLEOTIDE SEQUENCE [LARGE SCALE GENOMIC DNA]</scope>
    <source>
        <strain evidence="4 5">KMM 3653</strain>
    </source>
</reference>
<feature type="transmembrane region" description="Helical" evidence="1">
    <location>
        <begin position="315"/>
        <end position="342"/>
    </location>
</feature>
<keyword evidence="1" id="KW-0472">Membrane</keyword>
<feature type="transmembrane region" description="Helical" evidence="1">
    <location>
        <begin position="649"/>
        <end position="670"/>
    </location>
</feature>
<dbReference type="AlphaFoldDB" id="A0AAP2CSB5"/>
<proteinExistence type="predicted"/>